<sequence>VSGGHQCFKASRGGTVVGGQSGLQRHTVVNFQPPRSFYGETLEETEKGWEKLLGDGRVALELLSETPNQWGVWLFAGQRFAKILGPPIGCQASSIASTLCRSLATLRGLQGIKADEVSFEAAVGQVTRPGCLLQLTAEGLVPYFDKNDETVGGRVTVQESLVNHTLPNGSLQRWKILEMTFNPFQEELPKKVSPVSEDKLQIGSKVQYWSTTVERWVSATVLAHNEDGTCRLDIKKRAPRKLIRKVDADEESKTASQPTLSVFAPLVATMRAREQGAAETKSLPASKRPKSSNDKMDVGKRLRRRLPSESSSSSHNSEEEAGTTSRSGSLSTSSTSTS</sequence>
<dbReference type="Proteomes" id="UP000649617">
    <property type="component" value="Unassembled WGS sequence"/>
</dbReference>
<feature type="region of interest" description="Disordered" evidence="1">
    <location>
        <begin position="273"/>
        <end position="338"/>
    </location>
</feature>
<feature type="non-terminal residue" evidence="2">
    <location>
        <position position="338"/>
    </location>
</feature>
<keyword evidence="3" id="KW-1185">Reference proteome</keyword>
<evidence type="ECO:0000313" key="3">
    <source>
        <dbReference type="Proteomes" id="UP000649617"/>
    </source>
</evidence>
<name>A0A812NQ06_SYMPI</name>
<evidence type="ECO:0000313" key="2">
    <source>
        <dbReference type="EMBL" id="CAE7308477.1"/>
    </source>
</evidence>
<dbReference type="EMBL" id="CAJNIZ010010946">
    <property type="protein sequence ID" value="CAE7308477.1"/>
    <property type="molecule type" value="Genomic_DNA"/>
</dbReference>
<dbReference type="AlphaFoldDB" id="A0A812NQ06"/>
<feature type="compositionally biased region" description="Basic and acidic residues" evidence="1">
    <location>
        <begin position="291"/>
        <end position="300"/>
    </location>
</feature>
<proteinExistence type="predicted"/>
<reference evidence="2" key="1">
    <citation type="submission" date="2021-02" db="EMBL/GenBank/DDBJ databases">
        <authorList>
            <person name="Dougan E. K."/>
            <person name="Rhodes N."/>
            <person name="Thang M."/>
            <person name="Chan C."/>
        </authorList>
    </citation>
    <scope>NUCLEOTIDE SEQUENCE</scope>
</reference>
<organism evidence="2 3">
    <name type="scientific">Symbiodinium pilosum</name>
    <name type="common">Dinoflagellate</name>
    <dbReference type="NCBI Taxonomy" id="2952"/>
    <lineage>
        <taxon>Eukaryota</taxon>
        <taxon>Sar</taxon>
        <taxon>Alveolata</taxon>
        <taxon>Dinophyceae</taxon>
        <taxon>Suessiales</taxon>
        <taxon>Symbiodiniaceae</taxon>
        <taxon>Symbiodinium</taxon>
    </lineage>
</organism>
<comment type="caution">
    <text evidence="2">The sequence shown here is derived from an EMBL/GenBank/DDBJ whole genome shotgun (WGS) entry which is preliminary data.</text>
</comment>
<feature type="compositionally biased region" description="Low complexity" evidence="1">
    <location>
        <begin position="323"/>
        <end position="338"/>
    </location>
</feature>
<dbReference type="OrthoDB" id="3180714at2759"/>
<evidence type="ECO:0000256" key="1">
    <source>
        <dbReference type="SAM" id="MobiDB-lite"/>
    </source>
</evidence>
<protein>
    <submittedName>
        <fullName evidence="2">PNKP protein</fullName>
    </submittedName>
</protein>
<accession>A0A812NQ06</accession>
<gene>
    <name evidence="2" type="primary">PNKP</name>
    <name evidence="2" type="ORF">SPIL2461_LOCUS6988</name>
</gene>